<dbReference type="Proteomes" id="UP001549366">
    <property type="component" value="Unassembled WGS sequence"/>
</dbReference>
<reference evidence="5 6" key="1">
    <citation type="submission" date="2024-06" db="EMBL/GenBank/DDBJ databases">
        <title>Genomic Encyclopedia of Type Strains, Phase V (KMG-V): Genome sequencing to study the core and pangenomes of soil and plant-associated prokaryotes.</title>
        <authorList>
            <person name="Whitman W."/>
        </authorList>
    </citation>
    <scope>NUCLEOTIDE SEQUENCE [LARGE SCALE GENOMIC DNA]</scope>
    <source>
        <strain evidence="5 6">NE40</strain>
    </source>
</reference>
<feature type="region of interest" description="Disordered" evidence="2">
    <location>
        <begin position="314"/>
        <end position="361"/>
    </location>
</feature>
<organism evidence="5 6">
    <name type="scientific">Endozoicomonas lisbonensis</name>
    <dbReference type="NCBI Taxonomy" id="3120522"/>
    <lineage>
        <taxon>Bacteria</taxon>
        <taxon>Pseudomonadati</taxon>
        <taxon>Pseudomonadota</taxon>
        <taxon>Gammaproteobacteria</taxon>
        <taxon>Oceanospirillales</taxon>
        <taxon>Endozoicomonadaceae</taxon>
        <taxon>Endozoicomonas</taxon>
    </lineage>
</organism>
<evidence type="ECO:0000256" key="2">
    <source>
        <dbReference type="SAM" id="MobiDB-lite"/>
    </source>
</evidence>
<feature type="compositionally biased region" description="Polar residues" evidence="2">
    <location>
        <begin position="342"/>
        <end position="354"/>
    </location>
</feature>
<dbReference type="Pfam" id="PF00010">
    <property type="entry name" value="HLH"/>
    <property type="match status" value="1"/>
</dbReference>
<gene>
    <name evidence="5" type="ORF">V5J35_004710</name>
</gene>
<evidence type="ECO:0000256" key="1">
    <source>
        <dbReference type="SAM" id="Coils"/>
    </source>
</evidence>
<feature type="chain" id="PRO_5047261923" description="BHLH domain-containing protein" evidence="3">
    <location>
        <begin position="21"/>
        <end position="443"/>
    </location>
</feature>
<dbReference type="InterPro" id="IPR050433">
    <property type="entry name" value="Myc_transcription_factors"/>
</dbReference>
<protein>
    <recommendedName>
        <fullName evidence="4">BHLH domain-containing protein</fullName>
    </recommendedName>
</protein>
<name>A0ABV2SP23_9GAMM</name>
<dbReference type="InterPro" id="IPR011598">
    <property type="entry name" value="bHLH_dom"/>
</dbReference>
<keyword evidence="3" id="KW-0732">Signal</keyword>
<evidence type="ECO:0000256" key="3">
    <source>
        <dbReference type="SAM" id="SignalP"/>
    </source>
</evidence>
<evidence type="ECO:0000259" key="4">
    <source>
        <dbReference type="PROSITE" id="PS50888"/>
    </source>
</evidence>
<feature type="signal peptide" evidence="3">
    <location>
        <begin position="1"/>
        <end position="20"/>
    </location>
</feature>
<feature type="coiled-coil region" evidence="1">
    <location>
        <begin position="396"/>
        <end position="440"/>
    </location>
</feature>
<proteinExistence type="predicted"/>
<accession>A0ABV2SP23</accession>
<keyword evidence="1" id="KW-0175">Coiled coil</keyword>
<dbReference type="EMBL" id="JBEWTB010000002">
    <property type="protein sequence ID" value="MET4759518.1"/>
    <property type="molecule type" value="Genomic_DNA"/>
</dbReference>
<dbReference type="RefSeq" id="WP_354016527.1">
    <property type="nucleotide sequence ID" value="NZ_JBEWTB010000002.1"/>
</dbReference>
<comment type="caution">
    <text evidence="5">The sequence shown here is derived from an EMBL/GenBank/DDBJ whole genome shotgun (WGS) entry which is preliminary data.</text>
</comment>
<dbReference type="SUPFAM" id="SSF47459">
    <property type="entry name" value="HLH, helix-loop-helix DNA-binding domain"/>
    <property type="match status" value="1"/>
</dbReference>
<dbReference type="PROSITE" id="PS50888">
    <property type="entry name" value="BHLH"/>
    <property type="match status" value="1"/>
</dbReference>
<feature type="domain" description="BHLH" evidence="4">
    <location>
        <begin position="361"/>
        <end position="413"/>
    </location>
</feature>
<feature type="compositionally biased region" description="Polar residues" evidence="2">
    <location>
        <begin position="314"/>
        <end position="326"/>
    </location>
</feature>
<sequence length="443" mass="50245">MNKLLFLVFFSYQLSELAFAQSFELTAIQNLRNPQHVLISPKGDSAGINNFDRLLPAITKTEASSAPVWPDDAGPRAQFINFSAQVEYFAWYQAFNVDDLYVGYKFLIEISDRLSSAIPSWLVAGLSAASFLFTGVKSHNCLMARDVINSPGKPKREGGSEAEHSCQMMYYTSQFSENSPEQQAFLLIKTDQDSNDGRPPEDGNYRHTRGNICHHHDCKGNRCIEAYENIYGQYFPPRDDLLSQHSVYVNEGNFGLLRRDSNSDSQEDPTYFSFFGDKTDYLRLDEQGRPLHGADHPYLVSTTVSDDEEAFHSLQSVDSYQSTDSGDSGFYSGGEMQPLPAASNSGSPVMSDTEYSGEAVPQRVNHNVLERNRRAILKESFEKLANAAEVGNTKKERTKNNILIRAKERIDELKEEEKQMQKLKEERDEKIKYIEWLKKQNPQ</sequence>
<dbReference type="Gene3D" id="4.10.280.10">
    <property type="entry name" value="Helix-loop-helix DNA-binding domain"/>
    <property type="match status" value="1"/>
</dbReference>
<evidence type="ECO:0000313" key="5">
    <source>
        <dbReference type="EMBL" id="MET4759518.1"/>
    </source>
</evidence>
<dbReference type="PANTHER" id="PTHR45851">
    <property type="entry name" value="MYC PROTO-ONCOGENE"/>
    <property type="match status" value="1"/>
</dbReference>
<evidence type="ECO:0000313" key="6">
    <source>
        <dbReference type="Proteomes" id="UP001549366"/>
    </source>
</evidence>
<keyword evidence="6" id="KW-1185">Reference proteome</keyword>
<dbReference type="InterPro" id="IPR036638">
    <property type="entry name" value="HLH_DNA-bd_sf"/>
</dbReference>